<dbReference type="InterPro" id="IPR002410">
    <property type="entry name" value="Peptidase_S33"/>
</dbReference>
<dbReference type="GeneID" id="28897260"/>
<evidence type="ECO:0000313" key="4">
    <source>
        <dbReference type="EMBL" id="KZF24358.1"/>
    </source>
</evidence>
<dbReference type="InParanoid" id="A0A165I447"/>
<evidence type="ECO:0000259" key="3">
    <source>
        <dbReference type="Pfam" id="PF00561"/>
    </source>
</evidence>
<reference evidence="4 5" key="1">
    <citation type="journal article" date="2016" name="Fungal Biol.">
        <title>The genome of Xylona heveae provides a window into fungal endophytism.</title>
        <authorList>
            <person name="Gazis R."/>
            <person name="Kuo A."/>
            <person name="Riley R."/>
            <person name="LaButti K."/>
            <person name="Lipzen A."/>
            <person name="Lin J."/>
            <person name="Amirebrahimi M."/>
            <person name="Hesse C.N."/>
            <person name="Spatafora J.W."/>
            <person name="Henrissat B."/>
            <person name="Hainaut M."/>
            <person name="Grigoriev I.V."/>
            <person name="Hibbett D.S."/>
        </authorList>
    </citation>
    <scope>NUCLEOTIDE SEQUENCE [LARGE SCALE GENOMIC DNA]</scope>
    <source>
        <strain evidence="4 5">TC161</strain>
    </source>
</reference>
<dbReference type="AlphaFoldDB" id="A0A165I447"/>
<dbReference type="PANTHER" id="PTHR43248:SF2">
    <property type="entry name" value="PROLYL AMINOPEPTIDASE"/>
    <property type="match status" value="1"/>
</dbReference>
<dbReference type="SUPFAM" id="SSF53474">
    <property type="entry name" value="alpha/beta-Hydrolases"/>
    <property type="match status" value="1"/>
</dbReference>
<dbReference type="Gene3D" id="3.40.50.1820">
    <property type="entry name" value="alpha/beta hydrolase"/>
    <property type="match status" value="1"/>
</dbReference>
<dbReference type="GO" id="GO:0008233">
    <property type="term" value="F:peptidase activity"/>
    <property type="evidence" value="ECO:0007669"/>
    <property type="project" value="InterPro"/>
</dbReference>
<sequence>MASAKLLRTFGPYTAPGKLKISELFFSVPKDYARPKDGTLQLFARSVRLAEVNADLKDEKEKQLPWMVYLQGGPGFECSSPQNYYSFVKPILDKGYQILFLDQRGTGLSSPISAATLAQKGNAQEQANYLKFFRADNIVADCEAIREVLTAYYPKGKKQWSLMSQSFGGFCAICYLSKYPASLREVFTCGGLPPLVRQPDDVYRHTYKKVIQRNQAYYKKYPEDIERVKRLVQYFADHSPKLPSGGHLSVLRFRQFGLAFGTHGGIDVVHEIVLRAYYELENLGFLTVSTLTTIDGYFHFDQNVLYSILHESIYCQGMASEWSASRIATEFPQFRSEELKEEPFFFTGEMIFPGMFDDYAQLVPLKEAANLIAEKMDWPFLYDENQLRKNTVPVYAVVFVDDMYVDFDLSRETASKIGNCKQYITNAIYHDGIRSKSEDVIKQLFALRDDVLD</sequence>
<dbReference type="GO" id="GO:0006508">
    <property type="term" value="P:proteolysis"/>
    <property type="evidence" value="ECO:0007669"/>
    <property type="project" value="InterPro"/>
</dbReference>
<protein>
    <submittedName>
        <fullName evidence="4">Alpha/beta-hydrolase</fullName>
    </submittedName>
</protein>
<evidence type="ECO:0000256" key="2">
    <source>
        <dbReference type="ARBA" id="ARBA00022801"/>
    </source>
</evidence>
<dbReference type="InterPro" id="IPR051601">
    <property type="entry name" value="Serine_prot/Carboxylest_S33"/>
</dbReference>
<dbReference type="STRING" id="1328760.A0A165I447"/>
<dbReference type="RefSeq" id="XP_018189913.1">
    <property type="nucleotide sequence ID" value="XM_018332123.1"/>
</dbReference>
<organism evidence="4 5">
    <name type="scientific">Xylona heveae (strain CBS 132557 / TC161)</name>
    <dbReference type="NCBI Taxonomy" id="1328760"/>
    <lineage>
        <taxon>Eukaryota</taxon>
        <taxon>Fungi</taxon>
        <taxon>Dikarya</taxon>
        <taxon>Ascomycota</taxon>
        <taxon>Pezizomycotina</taxon>
        <taxon>Xylonomycetes</taxon>
        <taxon>Xylonales</taxon>
        <taxon>Xylonaceae</taxon>
        <taxon>Xylona</taxon>
    </lineage>
</organism>
<gene>
    <name evidence="4" type="ORF">L228DRAFT_245281</name>
</gene>
<dbReference type="Pfam" id="PF00561">
    <property type="entry name" value="Abhydrolase_1"/>
    <property type="match status" value="1"/>
</dbReference>
<dbReference type="Proteomes" id="UP000076632">
    <property type="component" value="Unassembled WGS sequence"/>
</dbReference>
<dbReference type="PANTHER" id="PTHR43248">
    <property type="entry name" value="2-SUCCINYL-6-HYDROXY-2,4-CYCLOHEXADIENE-1-CARBOXYLATE SYNTHASE"/>
    <property type="match status" value="1"/>
</dbReference>
<evidence type="ECO:0000313" key="5">
    <source>
        <dbReference type="Proteomes" id="UP000076632"/>
    </source>
</evidence>
<dbReference type="OrthoDB" id="1898734at2759"/>
<dbReference type="PRINTS" id="PR00793">
    <property type="entry name" value="PROAMNOPTASE"/>
</dbReference>
<dbReference type="InterPro" id="IPR029058">
    <property type="entry name" value="AB_hydrolase_fold"/>
</dbReference>
<keyword evidence="2 4" id="KW-0378">Hydrolase</keyword>
<feature type="domain" description="AB hydrolase-1" evidence="3">
    <location>
        <begin position="65"/>
        <end position="230"/>
    </location>
</feature>
<dbReference type="OMA" id="TNEYEHN"/>
<keyword evidence="5" id="KW-1185">Reference proteome</keyword>
<proteinExistence type="inferred from homology"/>
<accession>A0A165I447</accession>
<dbReference type="InterPro" id="IPR000073">
    <property type="entry name" value="AB_hydrolase_1"/>
</dbReference>
<evidence type="ECO:0000256" key="1">
    <source>
        <dbReference type="ARBA" id="ARBA00010088"/>
    </source>
</evidence>
<name>A0A165I447_XYLHT</name>
<comment type="similarity">
    <text evidence="1">Belongs to the peptidase S33 family.</text>
</comment>
<dbReference type="EMBL" id="KV407456">
    <property type="protein sequence ID" value="KZF24358.1"/>
    <property type="molecule type" value="Genomic_DNA"/>
</dbReference>